<keyword evidence="1" id="KW-1133">Transmembrane helix</keyword>
<dbReference type="AlphaFoldDB" id="A0A8R7U5K6"/>
<reference evidence="2" key="2">
    <citation type="submission" date="2018-03" db="EMBL/GenBank/DDBJ databases">
        <title>The Triticum urartu genome reveals the dynamic nature of wheat genome evolution.</title>
        <authorList>
            <person name="Ling H."/>
            <person name="Ma B."/>
            <person name="Shi X."/>
            <person name="Liu H."/>
            <person name="Dong L."/>
            <person name="Sun H."/>
            <person name="Cao Y."/>
            <person name="Gao Q."/>
            <person name="Zheng S."/>
            <person name="Li Y."/>
            <person name="Yu Y."/>
            <person name="Du H."/>
            <person name="Qi M."/>
            <person name="Li Y."/>
            <person name="Yu H."/>
            <person name="Cui Y."/>
            <person name="Wang N."/>
            <person name="Chen C."/>
            <person name="Wu H."/>
            <person name="Zhao Y."/>
            <person name="Zhang J."/>
            <person name="Li Y."/>
            <person name="Zhou W."/>
            <person name="Zhang B."/>
            <person name="Hu W."/>
            <person name="Eijk M."/>
            <person name="Tang J."/>
            <person name="Witsenboer H."/>
            <person name="Zhao S."/>
            <person name="Li Z."/>
            <person name="Zhang A."/>
            <person name="Wang D."/>
            <person name="Liang C."/>
        </authorList>
    </citation>
    <scope>NUCLEOTIDE SEQUENCE [LARGE SCALE GENOMIC DNA]</scope>
    <source>
        <strain evidence="2">cv. G1812</strain>
    </source>
</reference>
<keyword evidence="1" id="KW-0472">Membrane</keyword>
<evidence type="ECO:0000313" key="2">
    <source>
        <dbReference type="EnsemblPlants" id="TuG1812G0400000971.01.T01.cds301406"/>
    </source>
</evidence>
<evidence type="ECO:0000313" key="3">
    <source>
        <dbReference type="Proteomes" id="UP000015106"/>
    </source>
</evidence>
<protein>
    <submittedName>
        <fullName evidence="2">Uncharacterized protein</fullName>
    </submittedName>
</protein>
<keyword evidence="3" id="KW-1185">Reference proteome</keyword>
<keyword evidence="1" id="KW-0812">Transmembrane</keyword>
<proteinExistence type="predicted"/>
<dbReference type="EnsemblPlants" id="TuG1812G0400000971.01.T01">
    <property type="protein sequence ID" value="TuG1812G0400000971.01.T01.cds301406"/>
    <property type="gene ID" value="TuG1812G0400000971.01"/>
</dbReference>
<reference evidence="3" key="1">
    <citation type="journal article" date="2013" name="Nature">
        <title>Draft genome of the wheat A-genome progenitor Triticum urartu.</title>
        <authorList>
            <person name="Ling H.Q."/>
            <person name="Zhao S."/>
            <person name="Liu D."/>
            <person name="Wang J."/>
            <person name="Sun H."/>
            <person name="Zhang C."/>
            <person name="Fan H."/>
            <person name="Li D."/>
            <person name="Dong L."/>
            <person name="Tao Y."/>
            <person name="Gao C."/>
            <person name="Wu H."/>
            <person name="Li Y."/>
            <person name="Cui Y."/>
            <person name="Guo X."/>
            <person name="Zheng S."/>
            <person name="Wang B."/>
            <person name="Yu K."/>
            <person name="Liang Q."/>
            <person name="Yang W."/>
            <person name="Lou X."/>
            <person name="Chen J."/>
            <person name="Feng M."/>
            <person name="Jian J."/>
            <person name="Zhang X."/>
            <person name="Luo G."/>
            <person name="Jiang Y."/>
            <person name="Liu J."/>
            <person name="Wang Z."/>
            <person name="Sha Y."/>
            <person name="Zhang B."/>
            <person name="Wu H."/>
            <person name="Tang D."/>
            <person name="Shen Q."/>
            <person name="Xue P."/>
            <person name="Zou S."/>
            <person name="Wang X."/>
            <person name="Liu X."/>
            <person name="Wang F."/>
            <person name="Yang Y."/>
            <person name="An X."/>
            <person name="Dong Z."/>
            <person name="Zhang K."/>
            <person name="Zhang X."/>
            <person name="Luo M.C."/>
            <person name="Dvorak J."/>
            <person name="Tong Y."/>
            <person name="Wang J."/>
            <person name="Yang H."/>
            <person name="Li Z."/>
            <person name="Wang D."/>
            <person name="Zhang A."/>
            <person name="Wang J."/>
        </authorList>
    </citation>
    <scope>NUCLEOTIDE SEQUENCE</scope>
    <source>
        <strain evidence="3">cv. G1812</strain>
    </source>
</reference>
<name>A0A8R7U5K6_TRIUA</name>
<sequence>MDQMGRQWCRIPSQQIHAFDAQRYNSRRKIIFCGSMLISLLTPVSLPAAVAAKEWLFYEGGV</sequence>
<dbReference type="Proteomes" id="UP000015106">
    <property type="component" value="Chromosome 4"/>
</dbReference>
<accession>A0A8R7U5K6</accession>
<dbReference type="Gramene" id="TuG1812G0400000971.01.T01">
    <property type="protein sequence ID" value="TuG1812G0400000971.01.T01.cds301406"/>
    <property type="gene ID" value="TuG1812G0400000971.01"/>
</dbReference>
<reference evidence="2" key="3">
    <citation type="submission" date="2022-06" db="UniProtKB">
        <authorList>
            <consortium name="EnsemblPlants"/>
        </authorList>
    </citation>
    <scope>IDENTIFICATION</scope>
</reference>
<evidence type="ECO:0000256" key="1">
    <source>
        <dbReference type="SAM" id="Phobius"/>
    </source>
</evidence>
<organism evidence="2 3">
    <name type="scientific">Triticum urartu</name>
    <name type="common">Red wild einkorn</name>
    <name type="synonym">Crithodium urartu</name>
    <dbReference type="NCBI Taxonomy" id="4572"/>
    <lineage>
        <taxon>Eukaryota</taxon>
        <taxon>Viridiplantae</taxon>
        <taxon>Streptophyta</taxon>
        <taxon>Embryophyta</taxon>
        <taxon>Tracheophyta</taxon>
        <taxon>Spermatophyta</taxon>
        <taxon>Magnoliopsida</taxon>
        <taxon>Liliopsida</taxon>
        <taxon>Poales</taxon>
        <taxon>Poaceae</taxon>
        <taxon>BOP clade</taxon>
        <taxon>Pooideae</taxon>
        <taxon>Triticodae</taxon>
        <taxon>Triticeae</taxon>
        <taxon>Triticinae</taxon>
        <taxon>Triticum</taxon>
    </lineage>
</organism>
<feature type="transmembrane region" description="Helical" evidence="1">
    <location>
        <begin position="30"/>
        <end position="52"/>
    </location>
</feature>